<evidence type="ECO:0000313" key="2">
    <source>
        <dbReference type="Proteomes" id="UP001642464"/>
    </source>
</evidence>
<dbReference type="EMBL" id="CAXAMM010029335">
    <property type="protein sequence ID" value="CAK9064539.1"/>
    <property type="molecule type" value="Genomic_DNA"/>
</dbReference>
<reference evidence="1 2" key="1">
    <citation type="submission" date="2024-02" db="EMBL/GenBank/DDBJ databases">
        <authorList>
            <person name="Chen Y."/>
            <person name="Shah S."/>
            <person name="Dougan E. K."/>
            <person name="Thang M."/>
            <person name="Chan C."/>
        </authorList>
    </citation>
    <scope>NUCLEOTIDE SEQUENCE [LARGE SCALE GENOMIC DNA]</scope>
</reference>
<organism evidence="1 2">
    <name type="scientific">Durusdinium trenchii</name>
    <dbReference type="NCBI Taxonomy" id="1381693"/>
    <lineage>
        <taxon>Eukaryota</taxon>
        <taxon>Sar</taxon>
        <taxon>Alveolata</taxon>
        <taxon>Dinophyceae</taxon>
        <taxon>Suessiales</taxon>
        <taxon>Symbiodiniaceae</taxon>
        <taxon>Durusdinium</taxon>
    </lineage>
</organism>
<gene>
    <name evidence="1" type="ORF">SCF082_LOCUS33206</name>
</gene>
<sequence length="347" mass="38514">MRLLQMQFREQMQRMQRPENSGRAGAVQPSTAMQRTSLVFAVKRGISKKDILKKRSFTRSDALQKLQDALQQFSKEDRYKALHALPQAVKTALLVHMEHVKTGGVSGTRSLTSQAPGDSGVSLSPKRKTLCRRAVSVHRKRGGWVARLNVLPYLSVATRCTQTPEQATAMLKVLQRAKELALQAATCEADAVYEALRAACREHRMALSDLALSFCASVGAESLVGCSISGKYSTSLEDVLVQRHLLLEGRTQGWPQLRKACLKVMQASVQPRSGVFGRACPKAMAEAEAERLAQVLDDKRRALCQKRLEKAFRDAVKLVELVLRKQEQQVSRKRSFVVAKSSTPVAF</sequence>
<proteinExistence type="predicted"/>
<name>A0ABP0NQ20_9DINO</name>
<dbReference type="Proteomes" id="UP001642464">
    <property type="component" value="Unassembled WGS sequence"/>
</dbReference>
<protein>
    <submittedName>
        <fullName evidence="1">RSN1_TM domain-containing protein</fullName>
    </submittedName>
</protein>
<evidence type="ECO:0000313" key="1">
    <source>
        <dbReference type="EMBL" id="CAK9064539.1"/>
    </source>
</evidence>
<comment type="caution">
    <text evidence="1">The sequence shown here is derived from an EMBL/GenBank/DDBJ whole genome shotgun (WGS) entry which is preliminary data.</text>
</comment>
<accession>A0ABP0NQ20</accession>
<keyword evidence="2" id="KW-1185">Reference proteome</keyword>